<evidence type="ECO:0000256" key="6">
    <source>
        <dbReference type="ARBA" id="ARBA00022630"/>
    </source>
</evidence>
<evidence type="ECO:0000256" key="8">
    <source>
        <dbReference type="ARBA" id="ARBA00023002"/>
    </source>
</evidence>
<comment type="similarity">
    <text evidence="4 9">Belongs to the MQO family.</text>
</comment>
<comment type="catalytic activity">
    <reaction evidence="1 9">
        <text>(S)-malate + a quinone = a quinol + oxaloacetate</text>
        <dbReference type="Rhea" id="RHEA:46012"/>
        <dbReference type="ChEBI" id="CHEBI:15589"/>
        <dbReference type="ChEBI" id="CHEBI:16452"/>
        <dbReference type="ChEBI" id="CHEBI:24646"/>
        <dbReference type="ChEBI" id="CHEBI:132124"/>
        <dbReference type="EC" id="1.1.5.4"/>
    </reaction>
</comment>
<dbReference type="HAMAP" id="MF_00212">
    <property type="entry name" value="MQO"/>
    <property type="match status" value="1"/>
</dbReference>
<sequence length="503" mass="54209">MAGLSDDDTPDVVLIGAGIMSATFGTVLKELEPSLRIAMFETLHDCAQESSEGWNNAGTGHAANCELNYTPQRPDGSVDIAKALEVNTEFDISRQLWAHLVKKGAIPDPRAFIHPCPHMSFVWGAENVAFLKARYAAMSAHHCYHGMEYSEDPQVIAGWAPLIIEGRAPGEPIAATRIVTGTDVDYGALTHLLVKQLAAQPGFSVHYNRKVVALDRVDDGRWAVTVEDTYDGTRQTVTAKFVFIGAGGGSLPLLQASKIPEGRGYGGFPVSGIWLRCDVDAVSARHHAKVYGKAASGSPPMSVPHLDTRIIGGKRSLLFGPYAGFSSRFLKHGALTDLFTALTPHNIVPLLDVAKDNVALTEYLVGQVLQSSDHQFATLKQFFPKALKQDWTSAVAGQRVQTIKPTGQSNPLEEGYLEFGTELVAAADHSICALLGASPGASTAAFIAVEVLEKCFADRLTPEGWLPRLKAVIPTYGIDLKQDAEACRRSRAETAPILRIDTV</sequence>
<evidence type="ECO:0000256" key="9">
    <source>
        <dbReference type="HAMAP-Rule" id="MF_00212"/>
    </source>
</evidence>
<name>A0A089NZB3_9HYPH</name>
<dbReference type="EMBL" id="CP003811">
    <property type="protein sequence ID" value="AIQ93316.1"/>
    <property type="molecule type" value="Genomic_DNA"/>
</dbReference>
<dbReference type="NCBIfam" id="NF003603">
    <property type="entry name" value="PRK05257.1-1"/>
    <property type="match status" value="1"/>
</dbReference>
<comment type="cofactor">
    <cofactor evidence="2 9">
        <name>FAD</name>
        <dbReference type="ChEBI" id="CHEBI:57692"/>
    </cofactor>
</comment>
<keyword evidence="11" id="KW-1185">Reference proteome</keyword>
<dbReference type="NCBIfam" id="NF003611">
    <property type="entry name" value="PRK05257.3-2"/>
    <property type="match status" value="1"/>
</dbReference>
<dbReference type="InterPro" id="IPR006231">
    <property type="entry name" value="MQO"/>
</dbReference>
<dbReference type="NCBIfam" id="NF003605">
    <property type="entry name" value="PRK05257.1-4"/>
    <property type="match status" value="1"/>
</dbReference>
<evidence type="ECO:0000256" key="3">
    <source>
        <dbReference type="ARBA" id="ARBA00005012"/>
    </source>
</evidence>
<proteinExistence type="inferred from homology"/>
<keyword evidence="6 9" id="KW-0285">Flavoprotein</keyword>
<keyword evidence="8 9" id="KW-0560">Oxidoreductase</keyword>
<dbReference type="RefSeq" id="WP_043760033.1">
    <property type="nucleotide sequence ID" value="NZ_CP003811.1"/>
</dbReference>
<dbReference type="SUPFAM" id="SSF51905">
    <property type="entry name" value="FAD/NAD(P)-binding domain"/>
    <property type="match status" value="1"/>
</dbReference>
<evidence type="ECO:0000256" key="5">
    <source>
        <dbReference type="ARBA" id="ARBA00022532"/>
    </source>
</evidence>
<dbReference type="NCBIfam" id="NF003606">
    <property type="entry name" value="PRK05257.2-1"/>
    <property type="match status" value="1"/>
</dbReference>
<evidence type="ECO:0000256" key="4">
    <source>
        <dbReference type="ARBA" id="ARBA00006389"/>
    </source>
</evidence>
<dbReference type="STRING" id="693986.MOC_5561"/>
<dbReference type="EC" id="1.1.5.4" evidence="9"/>
<evidence type="ECO:0000256" key="7">
    <source>
        <dbReference type="ARBA" id="ARBA00022827"/>
    </source>
</evidence>
<dbReference type="GO" id="GO:0047545">
    <property type="term" value="F:(S)-2-hydroxyglutarate dehydrogenase activity"/>
    <property type="evidence" value="ECO:0007669"/>
    <property type="project" value="TreeGrafter"/>
</dbReference>
<dbReference type="NCBIfam" id="TIGR01320">
    <property type="entry name" value="mal_quin_oxido"/>
    <property type="match status" value="1"/>
</dbReference>
<keyword evidence="7 9" id="KW-0274">FAD</keyword>
<dbReference type="NCBIfam" id="NF009875">
    <property type="entry name" value="PRK13339.1"/>
    <property type="match status" value="1"/>
</dbReference>
<dbReference type="GO" id="GO:0006099">
    <property type="term" value="P:tricarboxylic acid cycle"/>
    <property type="evidence" value="ECO:0007669"/>
    <property type="project" value="UniProtKB-UniRule"/>
</dbReference>
<comment type="pathway">
    <text evidence="3 9">Carbohydrate metabolism; tricarboxylic acid cycle; oxaloacetate from (S)-malate (quinone route): step 1/1.</text>
</comment>
<accession>A0A089NZB3</accession>
<dbReference type="GO" id="GO:0008924">
    <property type="term" value="F:L-malate dehydrogenase (quinone) activity"/>
    <property type="evidence" value="ECO:0007669"/>
    <property type="project" value="UniProtKB-UniRule"/>
</dbReference>
<organism evidence="10 11">
    <name type="scientific">Methylobacterium oryzae CBMB20</name>
    <dbReference type="NCBI Taxonomy" id="693986"/>
    <lineage>
        <taxon>Bacteria</taxon>
        <taxon>Pseudomonadati</taxon>
        <taxon>Pseudomonadota</taxon>
        <taxon>Alphaproteobacteria</taxon>
        <taxon>Hyphomicrobiales</taxon>
        <taxon>Methylobacteriaceae</taxon>
        <taxon>Methylobacterium</taxon>
    </lineage>
</organism>
<protein>
    <recommendedName>
        <fullName evidence="9">Probable malate:quinone oxidoreductase</fullName>
        <ecNumber evidence="9">1.1.5.4</ecNumber>
    </recommendedName>
    <alternativeName>
        <fullName evidence="9">MQO</fullName>
    </alternativeName>
    <alternativeName>
        <fullName evidence="9">Malate dehydrogenase [quinone]</fullName>
    </alternativeName>
</protein>
<dbReference type="NCBIfam" id="NF003608">
    <property type="entry name" value="PRK05257.2-4"/>
    <property type="match status" value="1"/>
</dbReference>
<dbReference type="Pfam" id="PF06039">
    <property type="entry name" value="Mqo"/>
    <property type="match status" value="1"/>
</dbReference>
<keyword evidence="5 9" id="KW-0816">Tricarboxylic acid cycle</keyword>
<dbReference type="eggNOG" id="COG0579">
    <property type="taxonomic scope" value="Bacteria"/>
</dbReference>
<dbReference type="KEGG" id="mor:MOC_5561"/>
<dbReference type="InterPro" id="IPR036188">
    <property type="entry name" value="FAD/NAD-bd_sf"/>
</dbReference>
<dbReference type="Gene3D" id="3.50.50.60">
    <property type="entry name" value="FAD/NAD(P)-binding domain"/>
    <property type="match status" value="1"/>
</dbReference>
<gene>
    <name evidence="9" type="primary">mqo</name>
    <name evidence="10" type="ORF">MOC_5561</name>
</gene>
<dbReference type="HOGENOM" id="CLU_028151_0_0_5"/>
<dbReference type="PANTHER" id="PTHR43104:SF2">
    <property type="entry name" value="L-2-HYDROXYGLUTARATE DEHYDROGENASE, MITOCHONDRIAL"/>
    <property type="match status" value="1"/>
</dbReference>
<dbReference type="UniPathway" id="UPA00223">
    <property type="reaction ID" value="UER01008"/>
</dbReference>
<dbReference type="PANTHER" id="PTHR43104">
    <property type="entry name" value="L-2-HYDROXYGLUTARATE DEHYDROGENASE, MITOCHONDRIAL"/>
    <property type="match status" value="1"/>
</dbReference>
<evidence type="ECO:0000313" key="10">
    <source>
        <dbReference type="EMBL" id="AIQ93316.1"/>
    </source>
</evidence>
<dbReference type="Proteomes" id="UP000029492">
    <property type="component" value="Chromosome"/>
</dbReference>
<evidence type="ECO:0000256" key="1">
    <source>
        <dbReference type="ARBA" id="ARBA00001139"/>
    </source>
</evidence>
<evidence type="ECO:0000256" key="2">
    <source>
        <dbReference type="ARBA" id="ARBA00001974"/>
    </source>
</evidence>
<dbReference type="AlphaFoldDB" id="A0A089NZB3"/>
<reference evidence="10 11" key="1">
    <citation type="journal article" date="2014" name="PLoS ONE">
        <title>Genome Information of Methylobacterium oryzae, a Plant-Probiotic Methylotroph in the Phyllosphere.</title>
        <authorList>
            <person name="Kwak M.J."/>
            <person name="Jeong H."/>
            <person name="Madhaiyan M."/>
            <person name="Lee Y."/>
            <person name="Sa T.M."/>
            <person name="Oh T.K."/>
            <person name="Kim J.F."/>
        </authorList>
    </citation>
    <scope>NUCLEOTIDE SEQUENCE [LARGE SCALE GENOMIC DNA]</scope>
    <source>
        <strain evidence="10 11">CBMB20</strain>
    </source>
</reference>
<evidence type="ECO:0000313" key="11">
    <source>
        <dbReference type="Proteomes" id="UP000029492"/>
    </source>
</evidence>